<dbReference type="Proteomes" id="UP000054166">
    <property type="component" value="Unassembled WGS sequence"/>
</dbReference>
<reference evidence="2 3" key="1">
    <citation type="submission" date="2014-04" db="EMBL/GenBank/DDBJ databases">
        <authorList>
            <consortium name="DOE Joint Genome Institute"/>
            <person name="Kuo A."/>
            <person name="Tarkka M."/>
            <person name="Buscot F."/>
            <person name="Kohler A."/>
            <person name="Nagy L.G."/>
            <person name="Floudas D."/>
            <person name="Copeland A."/>
            <person name="Barry K.W."/>
            <person name="Cichocki N."/>
            <person name="Veneault-Fourrey C."/>
            <person name="LaButti K."/>
            <person name="Lindquist E.A."/>
            <person name="Lipzen A."/>
            <person name="Lundell T."/>
            <person name="Morin E."/>
            <person name="Murat C."/>
            <person name="Sun H."/>
            <person name="Tunlid A."/>
            <person name="Henrissat B."/>
            <person name="Grigoriev I.V."/>
            <person name="Hibbett D.S."/>
            <person name="Martin F."/>
            <person name="Nordberg H.P."/>
            <person name="Cantor M.N."/>
            <person name="Hua S.X."/>
        </authorList>
    </citation>
    <scope>NUCLEOTIDE SEQUENCE [LARGE SCALE GENOMIC DNA]</scope>
    <source>
        <strain evidence="2 3">F 1598</strain>
    </source>
</reference>
<evidence type="ECO:0000313" key="2">
    <source>
        <dbReference type="EMBL" id="KIM83862.1"/>
    </source>
</evidence>
<proteinExistence type="predicted"/>
<name>A0A0C3C2Q5_PILCF</name>
<dbReference type="Gene3D" id="3.40.970.10">
    <property type="entry name" value="Ribonuclease H1, N-terminal domain"/>
    <property type="match status" value="1"/>
</dbReference>
<dbReference type="InterPro" id="IPR011320">
    <property type="entry name" value="RNase_H1_N"/>
</dbReference>
<sequence>MADTTSSSESLALALLTDIVRLILATLRLAALILENSAQILNLSMQHVASAPPSNEKAGTQRSVTLEASQSDNVYTGAMPLSPGLSTFAVADPESPVAQKGHEKSCQHTLFRPLPLFCDPKTLSRRFYCVTVGRQVGVFDSSVEAEEYTIYVKGAICKGYGTRQEAIDVFLAAHNRGTTHVIGG</sequence>
<dbReference type="InterPro" id="IPR009027">
    <property type="entry name" value="Ribosomal_bL9/RNase_H1_N"/>
</dbReference>
<feature type="domain" description="Ribonuclease H1 N-terminal" evidence="1">
    <location>
        <begin position="126"/>
        <end position="166"/>
    </location>
</feature>
<dbReference type="SUPFAM" id="SSF55658">
    <property type="entry name" value="L9 N-domain-like"/>
    <property type="match status" value="1"/>
</dbReference>
<dbReference type="EMBL" id="KN832989">
    <property type="protein sequence ID" value="KIM83862.1"/>
    <property type="molecule type" value="Genomic_DNA"/>
</dbReference>
<evidence type="ECO:0000313" key="3">
    <source>
        <dbReference type="Proteomes" id="UP000054166"/>
    </source>
</evidence>
<dbReference type="Pfam" id="PF01693">
    <property type="entry name" value="Cauli_VI"/>
    <property type="match status" value="1"/>
</dbReference>
<evidence type="ECO:0000259" key="1">
    <source>
        <dbReference type="Pfam" id="PF01693"/>
    </source>
</evidence>
<protein>
    <recommendedName>
        <fullName evidence="1">Ribonuclease H1 N-terminal domain-containing protein</fullName>
    </recommendedName>
</protein>
<dbReference type="InterPro" id="IPR037056">
    <property type="entry name" value="RNase_H1_N_sf"/>
</dbReference>
<gene>
    <name evidence="2" type="ORF">PILCRDRAFT_6743</name>
</gene>
<dbReference type="AlphaFoldDB" id="A0A0C3C2Q5"/>
<dbReference type="OrthoDB" id="3270804at2759"/>
<dbReference type="InParanoid" id="A0A0C3C2Q5"/>
<reference evidence="3" key="2">
    <citation type="submission" date="2015-01" db="EMBL/GenBank/DDBJ databases">
        <title>Evolutionary Origins and Diversification of the Mycorrhizal Mutualists.</title>
        <authorList>
            <consortium name="DOE Joint Genome Institute"/>
            <consortium name="Mycorrhizal Genomics Consortium"/>
            <person name="Kohler A."/>
            <person name="Kuo A."/>
            <person name="Nagy L.G."/>
            <person name="Floudas D."/>
            <person name="Copeland A."/>
            <person name="Barry K.W."/>
            <person name="Cichocki N."/>
            <person name="Veneault-Fourrey C."/>
            <person name="LaButti K."/>
            <person name="Lindquist E.A."/>
            <person name="Lipzen A."/>
            <person name="Lundell T."/>
            <person name="Morin E."/>
            <person name="Murat C."/>
            <person name="Riley R."/>
            <person name="Ohm R."/>
            <person name="Sun H."/>
            <person name="Tunlid A."/>
            <person name="Henrissat B."/>
            <person name="Grigoriev I.V."/>
            <person name="Hibbett D.S."/>
            <person name="Martin F."/>
        </authorList>
    </citation>
    <scope>NUCLEOTIDE SEQUENCE [LARGE SCALE GENOMIC DNA]</scope>
    <source>
        <strain evidence="3">F 1598</strain>
    </source>
</reference>
<dbReference type="HOGENOM" id="CLU_126136_0_0_1"/>
<organism evidence="2 3">
    <name type="scientific">Piloderma croceum (strain F 1598)</name>
    <dbReference type="NCBI Taxonomy" id="765440"/>
    <lineage>
        <taxon>Eukaryota</taxon>
        <taxon>Fungi</taxon>
        <taxon>Dikarya</taxon>
        <taxon>Basidiomycota</taxon>
        <taxon>Agaricomycotina</taxon>
        <taxon>Agaricomycetes</taxon>
        <taxon>Agaricomycetidae</taxon>
        <taxon>Atheliales</taxon>
        <taxon>Atheliaceae</taxon>
        <taxon>Piloderma</taxon>
    </lineage>
</organism>
<keyword evidence="3" id="KW-1185">Reference proteome</keyword>
<accession>A0A0C3C2Q5</accession>